<dbReference type="PROSITE" id="PS51526">
    <property type="entry name" value="RFX_DBD"/>
    <property type="match status" value="1"/>
</dbReference>
<keyword evidence="3" id="KW-0472">Membrane</keyword>
<dbReference type="Pfam" id="PF00059">
    <property type="entry name" value="Lectin_C"/>
    <property type="match status" value="1"/>
</dbReference>
<dbReference type="PANTHER" id="PTHR12619:SF32">
    <property type="entry name" value="RFX-TYPE WINGED-HELIX DOMAIN-CONTAINING PROTEIN"/>
    <property type="match status" value="1"/>
</dbReference>
<feature type="region of interest" description="Disordered" evidence="2">
    <location>
        <begin position="836"/>
        <end position="857"/>
    </location>
</feature>
<dbReference type="SMART" id="SM00034">
    <property type="entry name" value="CLECT"/>
    <property type="match status" value="1"/>
</dbReference>
<feature type="region of interest" description="Disordered" evidence="2">
    <location>
        <begin position="262"/>
        <end position="281"/>
    </location>
</feature>
<keyword evidence="3" id="KW-1133">Transmembrane helix</keyword>
<dbReference type="InParanoid" id="C3ZTN8"/>
<dbReference type="InterPro" id="IPR003150">
    <property type="entry name" value="DNA-bd_RFX"/>
</dbReference>
<dbReference type="Pfam" id="PF02257">
    <property type="entry name" value="RFX_DNA_binding"/>
    <property type="match status" value="1"/>
</dbReference>
<evidence type="ECO:0000313" key="6">
    <source>
        <dbReference type="EMBL" id="EEN44036.1"/>
    </source>
</evidence>
<feature type="transmembrane region" description="Helical" evidence="3">
    <location>
        <begin position="900"/>
        <end position="924"/>
    </location>
</feature>
<dbReference type="SUPFAM" id="SSF56436">
    <property type="entry name" value="C-type lectin-like"/>
    <property type="match status" value="1"/>
</dbReference>
<keyword evidence="3" id="KW-0812">Transmembrane</keyword>
<feature type="domain" description="C-type lectin" evidence="4">
    <location>
        <begin position="703"/>
        <end position="827"/>
    </location>
</feature>
<dbReference type="FunFam" id="3.10.100.10:FF:000189">
    <property type="entry name" value="Uncharacterized protein"/>
    <property type="match status" value="1"/>
</dbReference>
<dbReference type="SUPFAM" id="SSF46785">
    <property type="entry name" value="Winged helix' DNA-binding domain"/>
    <property type="match status" value="1"/>
</dbReference>
<dbReference type="Pfam" id="PF25340">
    <property type="entry name" value="BCD_RFX"/>
    <property type="match status" value="1"/>
</dbReference>
<dbReference type="Gene3D" id="1.10.10.10">
    <property type="entry name" value="Winged helix-like DNA-binding domain superfamily/Winged helix DNA-binding domain"/>
    <property type="match status" value="1"/>
</dbReference>
<feature type="compositionally biased region" description="Basic and acidic residues" evidence="2">
    <location>
        <begin position="837"/>
        <end position="852"/>
    </location>
</feature>
<proteinExistence type="predicted"/>
<dbReference type="InterPro" id="IPR016187">
    <property type="entry name" value="CTDL_fold"/>
</dbReference>
<dbReference type="AlphaFoldDB" id="C3ZTN8"/>
<gene>
    <name evidence="6" type="ORF">BRAFLDRAFT_83002</name>
</gene>
<dbReference type="Gene3D" id="3.10.100.10">
    <property type="entry name" value="Mannose-Binding Protein A, subunit A"/>
    <property type="match status" value="1"/>
</dbReference>
<evidence type="ECO:0008006" key="7">
    <source>
        <dbReference type="Google" id="ProtNLM"/>
    </source>
</evidence>
<dbReference type="EMBL" id="GG666679">
    <property type="protein sequence ID" value="EEN44036.1"/>
    <property type="molecule type" value="Genomic_DNA"/>
</dbReference>
<evidence type="ECO:0000259" key="4">
    <source>
        <dbReference type="PROSITE" id="PS50041"/>
    </source>
</evidence>
<dbReference type="GO" id="GO:0003677">
    <property type="term" value="F:DNA binding"/>
    <property type="evidence" value="ECO:0007669"/>
    <property type="project" value="UniProtKB-KW"/>
</dbReference>
<dbReference type="PROSITE" id="PS50041">
    <property type="entry name" value="C_TYPE_LECTIN_2"/>
    <property type="match status" value="1"/>
</dbReference>
<dbReference type="CDD" id="cd00037">
    <property type="entry name" value="CLECT"/>
    <property type="match status" value="1"/>
</dbReference>
<protein>
    <recommendedName>
        <fullName evidence="7">C-type lectin domain-containing protein</fullName>
    </recommendedName>
</protein>
<dbReference type="PANTHER" id="PTHR12619">
    <property type="entry name" value="RFX TRANSCRIPTION FACTOR FAMILY"/>
    <property type="match status" value="1"/>
</dbReference>
<dbReference type="InterPro" id="IPR001304">
    <property type="entry name" value="C-type_lectin-like"/>
</dbReference>
<organism>
    <name type="scientific">Branchiostoma floridae</name>
    <name type="common">Florida lancelet</name>
    <name type="synonym">Amphioxus</name>
    <dbReference type="NCBI Taxonomy" id="7739"/>
    <lineage>
        <taxon>Eukaryota</taxon>
        <taxon>Metazoa</taxon>
        <taxon>Chordata</taxon>
        <taxon>Cephalochordata</taxon>
        <taxon>Leptocardii</taxon>
        <taxon>Amphioxiformes</taxon>
        <taxon>Branchiostomatidae</taxon>
        <taxon>Branchiostoma</taxon>
    </lineage>
</organism>
<feature type="region of interest" description="Disordered" evidence="2">
    <location>
        <begin position="548"/>
        <end position="575"/>
    </location>
</feature>
<evidence type="ECO:0000259" key="5">
    <source>
        <dbReference type="PROSITE" id="PS51526"/>
    </source>
</evidence>
<keyword evidence="1" id="KW-0238">DNA-binding</keyword>
<dbReference type="eggNOG" id="KOG3712">
    <property type="taxonomic scope" value="Eukaryota"/>
</dbReference>
<feature type="domain" description="RFX-type winged-helix" evidence="5">
    <location>
        <begin position="30"/>
        <end position="86"/>
    </location>
</feature>
<dbReference type="InterPro" id="IPR016186">
    <property type="entry name" value="C-type_lectin-like/link_sf"/>
</dbReference>
<feature type="region of interest" description="Disordered" evidence="2">
    <location>
        <begin position="1"/>
        <end position="20"/>
    </location>
</feature>
<name>C3ZTN8_BRAFL</name>
<reference evidence="6" key="1">
    <citation type="journal article" date="2008" name="Nature">
        <title>The amphioxus genome and the evolution of the chordate karyotype.</title>
        <authorList>
            <consortium name="US DOE Joint Genome Institute (JGI-PGF)"/>
            <person name="Putnam N.H."/>
            <person name="Butts T."/>
            <person name="Ferrier D.E.K."/>
            <person name="Furlong R.F."/>
            <person name="Hellsten U."/>
            <person name="Kawashima T."/>
            <person name="Robinson-Rechavi M."/>
            <person name="Shoguchi E."/>
            <person name="Terry A."/>
            <person name="Yu J.-K."/>
            <person name="Benito-Gutierrez E.L."/>
            <person name="Dubchak I."/>
            <person name="Garcia-Fernandez J."/>
            <person name="Gibson-Brown J.J."/>
            <person name="Grigoriev I.V."/>
            <person name="Horton A.C."/>
            <person name="de Jong P.J."/>
            <person name="Jurka J."/>
            <person name="Kapitonov V.V."/>
            <person name="Kohara Y."/>
            <person name="Kuroki Y."/>
            <person name="Lindquist E."/>
            <person name="Lucas S."/>
            <person name="Osoegawa K."/>
            <person name="Pennacchio L.A."/>
            <person name="Salamov A.A."/>
            <person name="Satou Y."/>
            <person name="Sauka-Spengler T."/>
            <person name="Schmutz J."/>
            <person name="Shin-I T."/>
            <person name="Toyoda A."/>
            <person name="Bronner-Fraser M."/>
            <person name="Fujiyama A."/>
            <person name="Holland L.Z."/>
            <person name="Holland P.W.H."/>
            <person name="Satoh N."/>
            <person name="Rokhsar D.S."/>
        </authorList>
    </citation>
    <scope>NUCLEOTIDE SEQUENCE [LARGE SCALE GENOMIC DNA]</scope>
    <source>
        <strain evidence="6">S238N-H82</strain>
        <tissue evidence="6">Testes</tissue>
    </source>
</reference>
<dbReference type="InterPro" id="IPR036388">
    <property type="entry name" value="WH-like_DNA-bd_sf"/>
</dbReference>
<dbReference type="InterPro" id="IPR036390">
    <property type="entry name" value="WH_DNA-bd_sf"/>
</dbReference>
<dbReference type="GO" id="GO:0003700">
    <property type="term" value="F:DNA-binding transcription factor activity"/>
    <property type="evidence" value="ECO:0007669"/>
    <property type="project" value="InterPro"/>
</dbReference>
<dbReference type="InterPro" id="IPR039779">
    <property type="entry name" value="RFX-like"/>
</dbReference>
<dbReference type="InterPro" id="IPR057321">
    <property type="entry name" value="RFX1-4/6/8-like_BCD"/>
</dbReference>
<sequence>MPETFLTPPGEQTDPAEPAPEIKQSQISATLRWLTENYERAEGVCLPRCVLYTHYLDFCKKMKFTPAGAASFGKGSSRKYSLSSKTGTLLPDFPDSQNLVLPDDVDRDKVETFIMMYRTHCQRILDTVISANFDEVQNFLLHFWQGMPEHLVALLQLDVIMDIVGLCDSILYKTARTVLLNHDNITQMVTDLHDLEHRTILSQAMFPSPNQRTAHGRLSKECSFHLLHMMLDEYVYLVVETQQANNMEVDLLNNLKRHMKTAEAPNDAPDQTVVGRSSSTDLNSLVPVERLTAFSRPQTNGYSGNQVSPTVRSLPGYFPSSASLPHYTPVNHYPSPSASAFERGLDYYHQFSGYNDPYSSVSAFSSSPQGGRYGDAMPYRNTGAMPAFNQAAPAYWQNSGGMTPSSYAENLHNKGLMGTAAGYEMEKRNEMYRSRGLIPPGGPYDDAQGYISSAAGYTYAPMYEQAHPVRSPPQGAGSSQPSAPVSLPLHVRGSSGCVCGGDGASYRWQERLETSSNTYEEADTVKLRNLPPPLQGARLKQATLKVTESSIEETDDDGTPVPSQASLPDAADTSGNKEFGHFRDTIVVRSQMDVILGRAAITKQINKVISGVVVDVSVAQLQSCAAACPGWRGGCFTGAIRAARRQGPHRNNYSSWEEQVTCAIRPSKFGGACAVKPCRTDWTTSNLNYFTLYHKCTRGYTEWRGVCFKAFNTSKNFIESQATCRKDGGTLAMPRDADTNAFIVCFLKSVDHEGKAYYWFGLQYQRREGRFEWLDGTALGEFSSWAPFQRHKRYEQSCVKYGRRHPIFYDRTWFEASCLRHYRFICQVTTGGVEDNSYTHENKSETKTKNEYQSETENQLQNNETSMSIMPTGSAQTMKTSSLNATGTMKQEDDDKLSVLYIPITVMGTMLALTGVLCLIGFTIKYIRNCNWCKGLRKWNTLEDRNVRREEVKNTMT</sequence>
<accession>C3ZTN8</accession>
<evidence type="ECO:0000256" key="2">
    <source>
        <dbReference type="SAM" id="MobiDB-lite"/>
    </source>
</evidence>
<dbReference type="STRING" id="7739.C3ZTN8"/>
<evidence type="ECO:0000256" key="3">
    <source>
        <dbReference type="SAM" id="Phobius"/>
    </source>
</evidence>
<evidence type="ECO:0000256" key="1">
    <source>
        <dbReference type="ARBA" id="ARBA00023125"/>
    </source>
</evidence>